<evidence type="ECO:0000313" key="13">
    <source>
        <dbReference type="Proteomes" id="UP001159405"/>
    </source>
</evidence>
<comment type="caution">
    <text evidence="12">The sequence shown here is derived from an EMBL/GenBank/DDBJ whole genome shotgun (WGS) entry which is preliminary data.</text>
</comment>
<name>A0ABN8MSD2_9CNID</name>
<evidence type="ECO:0000256" key="4">
    <source>
        <dbReference type="ARBA" id="ARBA00022525"/>
    </source>
</evidence>
<evidence type="ECO:0000256" key="3">
    <source>
        <dbReference type="ARBA" id="ARBA00022473"/>
    </source>
</evidence>
<keyword evidence="5" id="KW-0272">Extracellular matrix</keyword>
<sequence length="341" mass="38805">MNTFKWKIHTLLVFWCISCSTGTGKRKSRPNVWCEKAPGLSDGQRKVCHRVPGLQTAIKKGIEKGLSECEREFKWSRWNCTLLGEKNLLQRAPDGTKETAFTTAMLSAAIAFNIAKACTAKDVTECSCEGVKRPFRGQPWKWKGCNVNIRFGSYAAERFMMSGRSNDTKLKMMSRHNVRAGLEVLKENRVIRCTVGNTGNVKSCHLTLPPLEKISRILKAKYNGANEVFPSLRENKKSLYLLNRARFRNRQSGNRPKKSALVFLVKSQYCYRQDEYRILGTQGRLCRRNTNKEDDCIFLCCGRGYSRNVSHKKRFCNCKKGPSAPCSCKLCTDVVIENKCL</sequence>
<evidence type="ECO:0000256" key="2">
    <source>
        <dbReference type="ARBA" id="ARBA00005683"/>
    </source>
</evidence>
<keyword evidence="7" id="KW-1015">Disulfide bond</keyword>
<dbReference type="InterPro" id="IPR005817">
    <property type="entry name" value="Wnt"/>
</dbReference>
<feature type="chain" id="PRO_5046497967" description="Protein Wnt" evidence="11">
    <location>
        <begin position="25"/>
        <end position="341"/>
    </location>
</feature>
<evidence type="ECO:0000313" key="12">
    <source>
        <dbReference type="EMBL" id="CAH3034835.1"/>
    </source>
</evidence>
<reference evidence="12 13" key="1">
    <citation type="submission" date="2022-05" db="EMBL/GenBank/DDBJ databases">
        <authorList>
            <consortium name="Genoscope - CEA"/>
            <person name="William W."/>
        </authorList>
    </citation>
    <scope>NUCLEOTIDE SEQUENCE [LARGE SCALE GENOMIC DNA]</scope>
</reference>
<accession>A0ABN8MSD2</accession>
<protein>
    <recommendedName>
        <fullName evidence="10">Protein Wnt</fullName>
    </recommendedName>
</protein>
<evidence type="ECO:0000256" key="6">
    <source>
        <dbReference type="ARBA" id="ARBA00022687"/>
    </source>
</evidence>
<evidence type="ECO:0000256" key="11">
    <source>
        <dbReference type="SAM" id="SignalP"/>
    </source>
</evidence>
<dbReference type="SMART" id="SM00097">
    <property type="entry name" value="WNT1"/>
    <property type="match status" value="1"/>
</dbReference>
<keyword evidence="4" id="KW-0964">Secreted</keyword>
<keyword evidence="9" id="KW-0449">Lipoprotein</keyword>
<keyword evidence="8" id="KW-0325">Glycoprotein</keyword>
<keyword evidence="11" id="KW-0732">Signal</keyword>
<proteinExistence type="inferred from homology"/>
<organism evidence="12 13">
    <name type="scientific">Porites lobata</name>
    <dbReference type="NCBI Taxonomy" id="104759"/>
    <lineage>
        <taxon>Eukaryota</taxon>
        <taxon>Metazoa</taxon>
        <taxon>Cnidaria</taxon>
        <taxon>Anthozoa</taxon>
        <taxon>Hexacorallia</taxon>
        <taxon>Scleractinia</taxon>
        <taxon>Fungiina</taxon>
        <taxon>Poritidae</taxon>
        <taxon>Porites</taxon>
    </lineage>
</organism>
<comment type="function">
    <text evidence="10">Ligand for members of the frizzled family of seven transmembrane receptors.</text>
</comment>
<evidence type="ECO:0000256" key="9">
    <source>
        <dbReference type="ARBA" id="ARBA00023288"/>
    </source>
</evidence>
<dbReference type="PRINTS" id="PR01349">
    <property type="entry name" value="WNTPROTEIN"/>
</dbReference>
<dbReference type="Pfam" id="PF00110">
    <property type="entry name" value="wnt"/>
    <property type="match status" value="1"/>
</dbReference>
<keyword evidence="3 10" id="KW-0217">Developmental protein</keyword>
<comment type="similarity">
    <text evidence="2 10">Belongs to the Wnt family.</text>
</comment>
<evidence type="ECO:0000256" key="1">
    <source>
        <dbReference type="ARBA" id="ARBA00004498"/>
    </source>
</evidence>
<gene>
    <name evidence="12" type="ORF">PLOB_00025369</name>
</gene>
<keyword evidence="6 10" id="KW-0879">Wnt signaling pathway</keyword>
<evidence type="ECO:0000256" key="8">
    <source>
        <dbReference type="ARBA" id="ARBA00023180"/>
    </source>
</evidence>
<comment type="subcellular location">
    <subcellularLocation>
        <location evidence="1 10">Secreted</location>
        <location evidence="1 10">Extracellular space</location>
        <location evidence="1 10">Extracellular matrix</location>
    </subcellularLocation>
</comment>
<dbReference type="Proteomes" id="UP001159405">
    <property type="component" value="Unassembled WGS sequence"/>
</dbReference>
<dbReference type="PANTHER" id="PTHR12027">
    <property type="entry name" value="WNT RELATED"/>
    <property type="match status" value="1"/>
</dbReference>
<evidence type="ECO:0000256" key="10">
    <source>
        <dbReference type="RuleBase" id="RU003500"/>
    </source>
</evidence>
<evidence type="ECO:0000256" key="7">
    <source>
        <dbReference type="ARBA" id="ARBA00023157"/>
    </source>
</evidence>
<keyword evidence="13" id="KW-1185">Reference proteome</keyword>
<dbReference type="EMBL" id="CALNXK010000003">
    <property type="protein sequence ID" value="CAH3034835.1"/>
    <property type="molecule type" value="Genomic_DNA"/>
</dbReference>
<dbReference type="PANTHER" id="PTHR12027:SF112">
    <property type="entry name" value="PROTEIN WNT-2"/>
    <property type="match status" value="1"/>
</dbReference>
<evidence type="ECO:0000256" key="5">
    <source>
        <dbReference type="ARBA" id="ARBA00022530"/>
    </source>
</evidence>
<feature type="signal peptide" evidence="11">
    <location>
        <begin position="1"/>
        <end position="24"/>
    </location>
</feature>